<dbReference type="Gramene" id="AUR62030558-RA">
    <property type="protein sequence ID" value="AUR62030558-RA:cds"/>
    <property type="gene ID" value="AUR62030558"/>
</dbReference>
<gene>
    <name evidence="2" type="primary">LOC110704412</name>
</gene>
<organism evidence="2 3">
    <name type="scientific">Chenopodium quinoa</name>
    <name type="common">Quinoa</name>
    <dbReference type="NCBI Taxonomy" id="63459"/>
    <lineage>
        <taxon>Eukaryota</taxon>
        <taxon>Viridiplantae</taxon>
        <taxon>Streptophyta</taxon>
        <taxon>Embryophyta</taxon>
        <taxon>Tracheophyta</taxon>
        <taxon>Spermatophyta</taxon>
        <taxon>Magnoliopsida</taxon>
        <taxon>eudicotyledons</taxon>
        <taxon>Gunneridae</taxon>
        <taxon>Pentapetalae</taxon>
        <taxon>Caryophyllales</taxon>
        <taxon>Chenopodiaceae</taxon>
        <taxon>Chenopodioideae</taxon>
        <taxon>Atripliceae</taxon>
        <taxon>Chenopodium</taxon>
    </lineage>
</organism>
<dbReference type="OrthoDB" id="657513at2759"/>
<reference evidence="2" key="2">
    <citation type="submission" date="2021-03" db="UniProtKB">
        <authorList>
            <consortium name="EnsemblPlants"/>
        </authorList>
    </citation>
    <scope>IDENTIFICATION</scope>
</reference>
<dbReference type="RefSeq" id="XP_021737882.1">
    <property type="nucleotide sequence ID" value="XM_021882190.1"/>
</dbReference>
<dbReference type="AlphaFoldDB" id="A0A803MJH5"/>
<accession>A0A803MJH5</accession>
<proteinExistence type="predicted"/>
<sequence>MGDDSQMKIEALKKVYAEVIVNTSKEAAARVMVAERKALSFQQQLVSLKEDSLNMLLRLKDHFNSMLIEAEARSLKQEMKIEELEAQLCEAEGIIVDLRDEFNQVQEQLEIMRQTQEKPLSNNHILVTNEPVQEYAPQDNVPHSFISQVSDTNSVLVDNEKKAVSLQTTALNYRFFKDMNDADLSASSHLNQLHANDDCSSIIMQNRETDLCRNGSTQRICAFQGNLPNVMLPSSQSEDPKILLNIQSTANAEETLFRRQHENDSVSIFSKTNQSNVKNIPLRQLSQHSSCYKDQAVKSLRRSTRKNAKYREAIASLQGSRKKFEKTRLQHFHGPLKRCTSVVNVPVEFPMGVVEMDPKKIKVCCVSESDDLNLGCNFENVACAGEGNGAETREDSWDKSHTVTDGALQDSVLVDVPIAKGSGSSICQLLKNVVCAEEGNGTHTKLALIDKSHTIPALKDSLLVDVPILEEFGSSHSPLAGRDRVLKFTFHRKRRKTVLGKLMRTSFMIGTHQRGD</sequence>
<keyword evidence="3" id="KW-1185">Reference proteome</keyword>
<dbReference type="EnsemblPlants" id="AUR62030558-RA">
    <property type="protein sequence ID" value="AUR62030558-RA:cds"/>
    <property type="gene ID" value="AUR62030558"/>
</dbReference>
<dbReference type="PANTHER" id="PTHR34778">
    <property type="entry name" value="OS02G0580700 PROTEIN"/>
    <property type="match status" value="1"/>
</dbReference>
<evidence type="ECO:0000256" key="1">
    <source>
        <dbReference type="SAM" id="Coils"/>
    </source>
</evidence>
<evidence type="ECO:0000313" key="3">
    <source>
        <dbReference type="Proteomes" id="UP000596660"/>
    </source>
</evidence>
<protein>
    <submittedName>
        <fullName evidence="2">Uncharacterized protein</fullName>
    </submittedName>
</protein>
<dbReference type="SMR" id="A0A803MJH5"/>
<dbReference type="GeneID" id="110704412"/>
<dbReference type="KEGG" id="cqi:110704412"/>
<feature type="coiled-coil region" evidence="1">
    <location>
        <begin position="67"/>
        <end position="115"/>
    </location>
</feature>
<dbReference type="Proteomes" id="UP000596660">
    <property type="component" value="Unplaced"/>
</dbReference>
<keyword evidence="1" id="KW-0175">Coiled coil</keyword>
<reference evidence="2" key="1">
    <citation type="journal article" date="2017" name="Nature">
        <title>The genome of Chenopodium quinoa.</title>
        <authorList>
            <person name="Jarvis D.E."/>
            <person name="Ho Y.S."/>
            <person name="Lightfoot D.J."/>
            <person name="Schmoeckel S.M."/>
            <person name="Li B."/>
            <person name="Borm T.J.A."/>
            <person name="Ohyanagi H."/>
            <person name="Mineta K."/>
            <person name="Michell C.T."/>
            <person name="Saber N."/>
            <person name="Kharbatia N.M."/>
            <person name="Rupper R.R."/>
            <person name="Sharp A.R."/>
            <person name="Dally N."/>
            <person name="Boughton B.A."/>
            <person name="Woo Y.H."/>
            <person name="Gao G."/>
            <person name="Schijlen E.G.W.M."/>
            <person name="Guo X."/>
            <person name="Momin A.A."/>
            <person name="Negrao S."/>
            <person name="Al-Babili S."/>
            <person name="Gehring C."/>
            <person name="Roessner U."/>
            <person name="Jung C."/>
            <person name="Murphy K."/>
            <person name="Arold S.T."/>
            <person name="Gojobori T."/>
            <person name="van der Linden C.G."/>
            <person name="van Loo E.N."/>
            <person name="Jellen E.N."/>
            <person name="Maughan P.J."/>
            <person name="Tester M."/>
        </authorList>
    </citation>
    <scope>NUCLEOTIDE SEQUENCE [LARGE SCALE GENOMIC DNA]</scope>
    <source>
        <strain evidence="2">cv. PI 614886</strain>
    </source>
</reference>
<dbReference type="PANTHER" id="PTHR34778:SF6">
    <property type="entry name" value="SHUGOSHIN C-TERMINAL DOMAIN-CONTAINING PROTEIN"/>
    <property type="match status" value="1"/>
</dbReference>
<name>A0A803MJH5_CHEQI</name>
<evidence type="ECO:0000313" key="2">
    <source>
        <dbReference type="EnsemblPlants" id="AUR62030558-RA:cds"/>
    </source>
</evidence>